<dbReference type="GO" id="GO:0005548">
    <property type="term" value="F:phospholipid transporter activity"/>
    <property type="evidence" value="ECO:0007669"/>
    <property type="project" value="TreeGrafter"/>
</dbReference>
<name>Q5NNR8_ZYMMO</name>
<dbReference type="PANTHER" id="PTHR30188">
    <property type="entry name" value="ABC TRANSPORTER PERMEASE PROTEIN-RELATED"/>
    <property type="match status" value="1"/>
</dbReference>
<dbReference type="HOGENOM" id="CLU_045686_0_0_5"/>
<dbReference type="RefSeq" id="WP_011240866.1">
    <property type="nucleotide sequence ID" value="NC_006526.2"/>
</dbReference>
<dbReference type="InterPro" id="IPR036513">
    <property type="entry name" value="STAS_dom_sf"/>
</dbReference>
<keyword evidence="2" id="KW-1003">Cell membrane</keyword>
<evidence type="ECO:0000313" key="4">
    <source>
        <dbReference type="Proteomes" id="UP000001173"/>
    </source>
</evidence>
<sequence length="366" mass="39355">MTGSDDFSFEINGDQLALQGVLTLAHLDSLSNTLQTLSDVKVIDLSNLHRMDTAGAWLVHKLAQDNNAEVKGTNSAVAHILDQISHYDRPLPPEPKAVSPLIYTLTGVGKNTVHVWYTIVGLVNFFGALLVSIWHTICHPSRLRLTAIICQMETVGVNALAIVGLMSILVGVVIAQQGAVQLRQFGAEIYSINLVGRLSFRELGVLMTAIMVAGRSGSAFAAQIGSMNLAEEIDAMRIIGVSPMESLVLPRFLASIIMMPLLGFYATIAAVIGGGLLCWTVLDIPPTTFFTRLREVIPYTDVAVGLVKAPIFGALIAIAGCFQGTQVKGNAEQLGYCTTKAVVHSIFLVIVLDAFFAVFFSEIGWV</sequence>
<comment type="function">
    <text evidence="1">Could be part of an ABC transporter complex.</text>
</comment>
<keyword evidence="4" id="KW-1185">Reference proteome</keyword>
<dbReference type="EMBL" id="AE008692">
    <property type="protein sequence ID" value="AAV89642.2"/>
    <property type="molecule type" value="Genomic_DNA"/>
</dbReference>
<dbReference type="STRING" id="264203.ZMO1018"/>
<reference evidence="3 4" key="1">
    <citation type="journal article" date="2005" name="Nat. Biotechnol.">
        <title>The genome sequence of the ethanologenic bacterium Zymomonas mobilis ZM4.</title>
        <authorList>
            <person name="Seo J.S."/>
            <person name="Chong H."/>
            <person name="Park H.S."/>
            <person name="Yoon K.O."/>
            <person name="Jung C."/>
            <person name="Kim J.J."/>
            <person name="Hong J.H."/>
            <person name="Kim H."/>
            <person name="Kim J.H."/>
            <person name="Kil J.I."/>
            <person name="Park C.J."/>
            <person name="Oh H.M."/>
            <person name="Lee J.S."/>
            <person name="Jin S.J."/>
            <person name="Um H.W."/>
            <person name="Lee H.J."/>
            <person name="Oh S.J."/>
            <person name="Kim J.Y."/>
            <person name="Kang H.L."/>
            <person name="Lee S.Y."/>
            <person name="Lee K.J."/>
            <person name="Kang H.S."/>
        </authorList>
    </citation>
    <scope>NUCLEOTIDE SEQUENCE [LARGE SCALE GENOMIC DNA]</scope>
    <source>
        <strain evidence="4">ATCC 31821 / ZM4 / CP4</strain>
    </source>
</reference>
<feature type="transmembrane region" description="Helical" evidence="2">
    <location>
        <begin position="115"/>
        <end position="135"/>
    </location>
</feature>
<evidence type="ECO:0000256" key="2">
    <source>
        <dbReference type="RuleBase" id="RU362044"/>
    </source>
</evidence>
<comment type="similarity">
    <text evidence="2">Belongs to the MlaE permease family.</text>
</comment>
<feature type="transmembrane region" description="Helical" evidence="2">
    <location>
        <begin position="252"/>
        <end position="282"/>
    </location>
</feature>
<evidence type="ECO:0000313" key="3">
    <source>
        <dbReference type="EMBL" id="AAV89642.2"/>
    </source>
</evidence>
<dbReference type="GO" id="GO:0043190">
    <property type="term" value="C:ATP-binding cassette (ABC) transporter complex"/>
    <property type="evidence" value="ECO:0007669"/>
    <property type="project" value="InterPro"/>
</dbReference>
<keyword evidence="2" id="KW-0997">Cell inner membrane</keyword>
<keyword evidence="2" id="KW-0472">Membrane</keyword>
<reference evidence="3 4" key="2">
    <citation type="journal article" date="2009" name="Nat. Biotechnol.">
        <title>Improved genome annotation for Zymomonas mobilis.</title>
        <authorList>
            <person name="Yang S."/>
            <person name="Pappas K.M."/>
            <person name="Hauser L.J."/>
            <person name="Land M.L."/>
            <person name="Chen G.L."/>
            <person name="Hurst G.B."/>
            <person name="Pan C."/>
            <person name="Kouvelis V.N."/>
            <person name="Typas M.A."/>
            <person name="Pelletier D.A."/>
            <person name="Klingeman D.M."/>
            <person name="Chang Y.J."/>
            <person name="Samatova N.F."/>
            <person name="Brown S.D."/>
        </authorList>
    </citation>
    <scope>NUCLEOTIDE SEQUENCE [LARGE SCALE GENOMIC DNA]</scope>
    <source>
        <strain evidence="4">ATCC 31821 / ZM4 / CP4</strain>
    </source>
</reference>
<feature type="transmembrane region" description="Helical" evidence="2">
    <location>
        <begin position="342"/>
        <end position="360"/>
    </location>
</feature>
<keyword evidence="2" id="KW-0812">Transmembrane</keyword>
<evidence type="ECO:0000256" key="1">
    <source>
        <dbReference type="ARBA" id="ARBA00003787"/>
    </source>
</evidence>
<evidence type="ECO:0008006" key="5">
    <source>
        <dbReference type="Google" id="ProtNLM"/>
    </source>
</evidence>
<dbReference type="SUPFAM" id="SSF52091">
    <property type="entry name" value="SpoIIaa-like"/>
    <property type="match status" value="1"/>
</dbReference>
<dbReference type="Proteomes" id="UP000001173">
    <property type="component" value="Chromosome"/>
</dbReference>
<dbReference type="AlphaFoldDB" id="Q5NNR8"/>
<dbReference type="InterPro" id="IPR030802">
    <property type="entry name" value="Permease_MalE"/>
</dbReference>
<dbReference type="PANTHER" id="PTHR30188:SF3">
    <property type="entry name" value="ABC TRANSPORTER PERMEASE"/>
    <property type="match status" value="1"/>
</dbReference>
<dbReference type="InterPro" id="IPR003453">
    <property type="entry name" value="ABC_MlaE_roteobac"/>
</dbReference>
<gene>
    <name evidence="3" type="ordered locus">ZMO1018</name>
</gene>
<proteinExistence type="inferred from homology"/>
<organism evidence="3 4">
    <name type="scientific">Zymomonas mobilis subsp. mobilis (strain ATCC 31821 / ZM4 / CP4)</name>
    <dbReference type="NCBI Taxonomy" id="264203"/>
    <lineage>
        <taxon>Bacteria</taxon>
        <taxon>Pseudomonadati</taxon>
        <taxon>Pseudomonadota</taxon>
        <taxon>Alphaproteobacteria</taxon>
        <taxon>Sphingomonadales</taxon>
        <taxon>Zymomonadaceae</taxon>
        <taxon>Zymomonas</taxon>
    </lineage>
</organism>
<dbReference type="eggNOG" id="COG0767">
    <property type="taxonomic scope" value="Bacteria"/>
</dbReference>
<keyword evidence="2" id="KW-1133">Transmembrane helix</keyword>
<protein>
    <recommendedName>
        <fullName evidence="5">Phospholipid/cholesterol/gamma-HCH transport system permease protein</fullName>
    </recommendedName>
</protein>
<comment type="subcellular location">
    <subcellularLocation>
        <location evidence="2">Cell inner membrane</location>
        <topology evidence="2">Multi-pass membrane protein</topology>
    </subcellularLocation>
</comment>
<accession>Q5NNR8</accession>
<dbReference type="GeneID" id="79903840"/>
<dbReference type="NCBIfam" id="TIGR00056">
    <property type="entry name" value="MlaE family lipid ABC transporter permease subunit"/>
    <property type="match status" value="1"/>
</dbReference>
<feature type="transmembrane region" description="Helical" evidence="2">
    <location>
        <begin position="302"/>
        <end position="322"/>
    </location>
</feature>
<dbReference type="Pfam" id="PF02405">
    <property type="entry name" value="MlaE"/>
    <property type="match status" value="1"/>
</dbReference>
<dbReference type="KEGG" id="zmo:ZMO1018"/>
<feature type="transmembrane region" description="Helical" evidence="2">
    <location>
        <begin position="155"/>
        <end position="175"/>
    </location>
</feature>